<keyword evidence="2" id="KW-1185">Reference proteome</keyword>
<sequence>MILEANDPEVSDVTSVFSQQRLTYLGSLSAELSERGLAGRMVGGDDPVLWVWHPDSLRQTIVFATPAGDGWLFLWSPDGQENAEDFRRAADSIKRLLEDSAQPAEP</sequence>
<accession>A0A9W6MD72</accession>
<dbReference type="AlphaFoldDB" id="A0A9W6MD72"/>
<gene>
    <name evidence="1" type="ORF">GCM10017600_28990</name>
</gene>
<evidence type="ECO:0000313" key="2">
    <source>
        <dbReference type="Proteomes" id="UP001143474"/>
    </source>
</evidence>
<comment type="caution">
    <text evidence="1">The sequence shown here is derived from an EMBL/GenBank/DDBJ whole genome shotgun (WGS) entry which is preliminary data.</text>
</comment>
<proteinExistence type="predicted"/>
<organism evidence="1 2">
    <name type="scientific">Streptosporangium carneum</name>
    <dbReference type="NCBI Taxonomy" id="47481"/>
    <lineage>
        <taxon>Bacteria</taxon>
        <taxon>Bacillati</taxon>
        <taxon>Actinomycetota</taxon>
        <taxon>Actinomycetes</taxon>
        <taxon>Streptosporangiales</taxon>
        <taxon>Streptosporangiaceae</taxon>
        <taxon>Streptosporangium</taxon>
    </lineage>
</organism>
<evidence type="ECO:0000313" key="1">
    <source>
        <dbReference type="EMBL" id="GLK09493.1"/>
    </source>
</evidence>
<reference evidence="1" key="2">
    <citation type="submission" date="2023-01" db="EMBL/GenBank/DDBJ databases">
        <authorList>
            <person name="Sun Q."/>
            <person name="Evtushenko L."/>
        </authorList>
    </citation>
    <scope>NUCLEOTIDE SEQUENCE</scope>
    <source>
        <strain evidence="1">VKM Ac-2007</strain>
    </source>
</reference>
<dbReference type="Proteomes" id="UP001143474">
    <property type="component" value="Unassembled WGS sequence"/>
</dbReference>
<reference evidence="1" key="1">
    <citation type="journal article" date="2014" name="Int. J. Syst. Evol. Microbiol.">
        <title>Complete genome sequence of Corynebacterium casei LMG S-19264T (=DSM 44701T), isolated from a smear-ripened cheese.</title>
        <authorList>
            <consortium name="US DOE Joint Genome Institute (JGI-PGF)"/>
            <person name="Walter F."/>
            <person name="Albersmeier A."/>
            <person name="Kalinowski J."/>
            <person name="Ruckert C."/>
        </authorList>
    </citation>
    <scope>NUCLEOTIDE SEQUENCE</scope>
    <source>
        <strain evidence="1">VKM Ac-2007</strain>
    </source>
</reference>
<dbReference type="EMBL" id="BSEV01000005">
    <property type="protein sequence ID" value="GLK09493.1"/>
    <property type="molecule type" value="Genomic_DNA"/>
</dbReference>
<name>A0A9W6MD72_9ACTN</name>
<protein>
    <submittedName>
        <fullName evidence="1">Uncharacterized protein</fullName>
    </submittedName>
</protein>